<sequence length="302" mass="34503">MQINDCIRVVESMSGTQKNVYFGEGRARNGSLLRGILDEQCVVWLGSQANHTIPTFTHKLRDTIVFLDTSIDCTNHITSSESSAVLVISDEYAIDQKTIEDMLSLVQVKMIYVVIDESQLNSNSNTQLLSNQRIKYIFDDTSTVLKQLCDIREQFSIQIDKSMLASSAEVKNAGSVNICRNNSWILNRINRPNGRQPAEIRIDRNYYIWKAIQHAERAVTEDNNHNYLVAEESYRSAVKWLAHSLKYIRLPDQMKQQVQEKLDSYASRADTIRSIYNEEPVDIIVQNCDSLTNENNKELSAS</sequence>
<gene>
    <name evidence="2" type="ORF">EDS130_LOCUS24452</name>
</gene>
<evidence type="ECO:0000313" key="2">
    <source>
        <dbReference type="EMBL" id="CAF1184733.1"/>
    </source>
</evidence>
<dbReference type="AlphaFoldDB" id="A0A814V8C7"/>
<dbReference type="InterPro" id="IPR007330">
    <property type="entry name" value="MIT_dom"/>
</dbReference>
<name>A0A814V8C7_ADIRI</name>
<dbReference type="EMBL" id="CAJNOJ010000139">
    <property type="protein sequence ID" value="CAF1184733.1"/>
    <property type="molecule type" value="Genomic_DNA"/>
</dbReference>
<dbReference type="InterPro" id="IPR036181">
    <property type="entry name" value="MIT_dom_sf"/>
</dbReference>
<dbReference type="Gene3D" id="1.20.58.80">
    <property type="entry name" value="Phosphotransferase system, lactose/cellobiose-type IIA subunit"/>
    <property type="match status" value="1"/>
</dbReference>
<organism evidence="2 3">
    <name type="scientific">Adineta ricciae</name>
    <name type="common">Rotifer</name>
    <dbReference type="NCBI Taxonomy" id="249248"/>
    <lineage>
        <taxon>Eukaryota</taxon>
        <taxon>Metazoa</taxon>
        <taxon>Spiralia</taxon>
        <taxon>Gnathifera</taxon>
        <taxon>Rotifera</taxon>
        <taxon>Eurotatoria</taxon>
        <taxon>Bdelloidea</taxon>
        <taxon>Adinetida</taxon>
        <taxon>Adinetidae</taxon>
        <taxon>Adineta</taxon>
    </lineage>
</organism>
<dbReference type="SUPFAM" id="SSF116846">
    <property type="entry name" value="MIT domain"/>
    <property type="match status" value="1"/>
</dbReference>
<protein>
    <recommendedName>
        <fullName evidence="1">MIT domain-containing protein</fullName>
    </recommendedName>
</protein>
<feature type="domain" description="MIT" evidence="1">
    <location>
        <begin position="210"/>
        <end position="273"/>
    </location>
</feature>
<evidence type="ECO:0000259" key="1">
    <source>
        <dbReference type="Pfam" id="PF04212"/>
    </source>
</evidence>
<dbReference type="Proteomes" id="UP000663852">
    <property type="component" value="Unassembled WGS sequence"/>
</dbReference>
<evidence type="ECO:0000313" key="3">
    <source>
        <dbReference type="Proteomes" id="UP000663852"/>
    </source>
</evidence>
<accession>A0A814V8C7</accession>
<dbReference type="OrthoDB" id="10644786at2759"/>
<proteinExistence type="predicted"/>
<dbReference type="Pfam" id="PF04212">
    <property type="entry name" value="MIT"/>
    <property type="match status" value="1"/>
</dbReference>
<reference evidence="2" key="1">
    <citation type="submission" date="2021-02" db="EMBL/GenBank/DDBJ databases">
        <authorList>
            <person name="Nowell W R."/>
        </authorList>
    </citation>
    <scope>NUCLEOTIDE SEQUENCE</scope>
</reference>
<comment type="caution">
    <text evidence="2">The sequence shown here is derived from an EMBL/GenBank/DDBJ whole genome shotgun (WGS) entry which is preliminary data.</text>
</comment>